<evidence type="ECO:0000256" key="2">
    <source>
        <dbReference type="ARBA" id="ARBA00023242"/>
    </source>
</evidence>
<dbReference type="PANTHER" id="PTHR46910:SF8">
    <property type="entry name" value="ZN(II)2CYS6 TRANSCRIPTION FACTOR (EUROFUNG)"/>
    <property type="match status" value="1"/>
</dbReference>
<dbReference type="AlphaFoldDB" id="A0A0B4GKQ0"/>
<dbReference type="GO" id="GO:0000981">
    <property type="term" value="F:DNA-binding transcription factor activity, RNA polymerase II-specific"/>
    <property type="evidence" value="ECO:0007669"/>
    <property type="project" value="InterPro"/>
</dbReference>
<keyword evidence="1" id="KW-0479">Metal-binding</keyword>
<feature type="compositionally biased region" description="Low complexity" evidence="3">
    <location>
        <begin position="85"/>
        <end position="103"/>
    </location>
</feature>
<feature type="compositionally biased region" description="Basic residues" evidence="3">
    <location>
        <begin position="64"/>
        <end position="77"/>
    </location>
</feature>
<dbReference type="Proteomes" id="UP000031192">
    <property type="component" value="Unassembled WGS sequence"/>
</dbReference>
<dbReference type="Pfam" id="PF04082">
    <property type="entry name" value="Fungal_trans"/>
    <property type="match status" value="1"/>
</dbReference>
<dbReference type="GO" id="GO:0008270">
    <property type="term" value="F:zinc ion binding"/>
    <property type="evidence" value="ECO:0007669"/>
    <property type="project" value="InterPro"/>
</dbReference>
<feature type="domain" description="Zn(2)-C6 fungal-type" evidence="4">
    <location>
        <begin position="21"/>
        <end position="48"/>
    </location>
</feature>
<reference evidence="5 6" key="1">
    <citation type="journal article" date="2014" name="Proc. Natl. Acad. Sci. U.S.A.">
        <title>Trajectory and genomic determinants of fungal-pathogen speciation and host adaptation.</title>
        <authorList>
            <person name="Hu X."/>
            <person name="Xiao G."/>
            <person name="Zheng P."/>
            <person name="Shang Y."/>
            <person name="Su Y."/>
            <person name="Zhang X."/>
            <person name="Liu X."/>
            <person name="Zhan S."/>
            <person name="St Leger R.J."/>
            <person name="Wang C."/>
        </authorList>
    </citation>
    <scope>NUCLEOTIDE SEQUENCE [LARGE SCALE GENOMIC DNA]</scope>
    <source>
        <strain evidence="5 6">ARSEF 977</strain>
    </source>
</reference>
<dbReference type="GO" id="GO:0003677">
    <property type="term" value="F:DNA binding"/>
    <property type="evidence" value="ECO:0007669"/>
    <property type="project" value="InterPro"/>
</dbReference>
<dbReference type="Pfam" id="PF00172">
    <property type="entry name" value="Zn_clus"/>
    <property type="match status" value="1"/>
</dbReference>
<dbReference type="PROSITE" id="PS00463">
    <property type="entry name" value="ZN2_CY6_FUNGAL_1"/>
    <property type="match status" value="1"/>
</dbReference>
<accession>A0A0B4GKQ0</accession>
<dbReference type="SMART" id="SM00066">
    <property type="entry name" value="GAL4"/>
    <property type="match status" value="1"/>
</dbReference>
<organism evidence="5 6">
    <name type="scientific">Metarhizium guizhouense (strain ARSEF 977)</name>
    <dbReference type="NCBI Taxonomy" id="1276136"/>
    <lineage>
        <taxon>Eukaryota</taxon>
        <taxon>Fungi</taxon>
        <taxon>Dikarya</taxon>
        <taxon>Ascomycota</taxon>
        <taxon>Pezizomycotina</taxon>
        <taxon>Sordariomycetes</taxon>
        <taxon>Hypocreomycetidae</taxon>
        <taxon>Hypocreales</taxon>
        <taxon>Clavicipitaceae</taxon>
        <taxon>Metarhizium</taxon>
    </lineage>
</organism>
<dbReference type="OrthoDB" id="3266505at2759"/>
<dbReference type="GO" id="GO:0006351">
    <property type="term" value="P:DNA-templated transcription"/>
    <property type="evidence" value="ECO:0007669"/>
    <property type="project" value="InterPro"/>
</dbReference>
<sequence>MSTSPSVPITTRRLPTRVSNACRRCRRNKSRCDSFRPCSLCLRADVECESAQLEESARIQKPIVRKSRRRLTRRIRPHLGDARGSSKATTSPSTSPNNAPPNASEHDAFHDETHQFRCEVPSQLSDNVHSRHGEADSAMGIARKRLQISRLGSQGIESCSTFAIPDGGYRAQSPRSGVGDTRIPISTILGSRFPDRRLIQQLMEDYFDAVHWFSLVIYEPKFRKRLASVEDGYAYQSDASFLTLLSMVLCMAAWYRSNRAAHEADEDWRRWSEDLLGIVESRLICLMDETSITAVQTCILLGSHHVYHGRPNLSFALLGATIKISHALGIHRHLPHKSPDEIEERKRVWWTIYTWDRFASISYGRPLSINDEDFNLEMPLEYPESPYFSQKSGSQQSSDLVYSRYQTELSSLYRIVSPALKVIFGSISTHNSKQRYESEYASLVSDVTTKLNAWKSNLPPHLSLNLDQDYCPRNSDWKTRAHTLQSLSLQLTFDNVLIVLYRPFLAKQVDHLSIMPSNAYALASRAGSPVPELHGSPLTESLRNLTTPDAASNSNNNSEYWLSAAVRTGRLAELPELAQLAKESHLVAFMAINLFHAAIVLILLALSDPLSDRAQKLKRTITRVLRLQQLLGKQSALSKQSGFVLQNLISLLLKREEEAMLGRPTPDSRRVGNEEARQSRVPRNRPSPVSWARHQSSPLGGPNMITQHDSAAQVWPNLAVAQQLNESLTSVQQVFPVAHEQSFQAANLASAPFDERQVWNSAFDQSDRCEIDQAVGPGAPEIENGTNGLFWLWDFNWDSGHSQPY</sequence>
<proteinExistence type="predicted"/>
<feature type="compositionally biased region" description="Basic and acidic residues" evidence="3">
    <location>
        <begin position="662"/>
        <end position="678"/>
    </location>
</feature>
<evidence type="ECO:0000313" key="6">
    <source>
        <dbReference type="Proteomes" id="UP000031192"/>
    </source>
</evidence>
<name>A0A0B4GKQ0_METGA</name>
<comment type="caution">
    <text evidence="5">The sequence shown here is derived from an EMBL/GenBank/DDBJ whole genome shotgun (WGS) entry which is preliminary data.</text>
</comment>
<keyword evidence="6" id="KW-1185">Reference proteome</keyword>
<dbReference type="InterPro" id="IPR050987">
    <property type="entry name" value="AtrR-like"/>
</dbReference>
<evidence type="ECO:0000256" key="3">
    <source>
        <dbReference type="SAM" id="MobiDB-lite"/>
    </source>
</evidence>
<dbReference type="PROSITE" id="PS50048">
    <property type="entry name" value="ZN2_CY6_FUNGAL_2"/>
    <property type="match status" value="1"/>
</dbReference>
<protein>
    <submittedName>
        <fullName evidence="5">Transcription factor, fungi</fullName>
    </submittedName>
</protein>
<dbReference type="EMBL" id="AZNH01000015">
    <property type="protein sequence ID" value="KID87685.1"/>
    <property type="molecule type" value="Genomic_DNA"/>
</dbReference>
<evidence type="ECO:0000256" key="1">
    <source>
        <dbReference type="ARBA" id="ARBA00022723"/>
    </source>
</evidence>
<dbReference type="CDD" id="cd00067">
    <property type="entry name" value="GAL4"/>
    <property type="match status" value="1"/>
</dbReference>
<dbReference type="InterPro" id="IPR007219">
    <property type="entry name" value="XnlR_reg_dom"/>
</dbReference>
<dbReference type="PANTHER" id="PTHR46910">
    <property type="entry name" value="TRANSCRIPTION FACTOR PDR1"/>
    <property type="match status" value="1"/>
</dbReference>
<feature type="region of interest" description="Disordered" evidence="3">
    <location>
        <begin position="64"/>
        <end position="107"/>
    </location>
</feature>
<evidence type="ECO:0000259" key="4">
    <source>
        <dbReference type="PROSITE" id="PS50048"/>
    </source>
</evidence>
<dbReference type="HOGENOM" id="CLU_005767_3_1_1"/>
<dbReference type="InterPro" id="IPR001138">
    <property type="entry name" value="Zn2Cys6_DnaBD"/>
</dbReference>
<dbReference type="Gene3D" id="4.10.240.10">
    <property type="entry name" value="Zn(2)-C6 fungal-type DNA-binding domain"/>
    <property type="match status" value="1"/>
</dbReference>
<dbReference type="SUPFAM" id="SSF57701">
    <property type="entry name" value="Zn2/Cys6 DNA-binding domain"/>
    <property type="match status" value="1"/>
</dbReference>
<gene>
    <name evidence="5" type="ORF">MGU_05334</name>
</gene>
<dbReference type="SMART" id="SM00906">
    <property type="entry name" value="Fungal_trans"/>
    <property type="match status" value="1"/>
</dbReference>
<evidence type="ECO:0000313" key="5">
    <source>
        <dbReference type="EMBL" id="KID87685.1"/>
    </source>
</evidence>
<dbReference type="CDD" id="cd12148">
    <property type="entry name" value="fungal_TF_MHR"/>
    <property type="match status" value="1"/>
</dbReference>
<keyword evidence="2" id="KW-0539">Nucleus</keyword>
<feature type="region of interest" description="Disordered" evidence="3">
    <location>
        <begin position="662"/>
        <end position="700"/>
    </location>
</feature>
<dbReference type="InterPro" id="IPR036864">
    <property type="entry name" value="Zn2-C6_fun-type_DNA-bd_sf"/>
</dbReference>